<dbReference type="InterPro" id="IPR001810">
    <property type="entry name" value="F-box_dom"/>
</dbReference>
<dbReference type="EMBL" id="BQKI01000077">
    <property type="protein sequence ID" value="GJN24882.1"/>
    <property type="molecule type" value="Genomic_DNA"/>
</dbReference>
<dbReference type="PANTHER" id="PTHR34223">
    <property type="entry name" value="OS11G0201299 PROTEIN"/>
    <property type="match status" value="1"/>
</dbReference>
<feature type="domain" description="F-box" evidence="1">
    <location>
        <begin position="93"/>
        <end position="139"/>
    </location>
</feature>
<evidence type="ECO:0000313" key="2">
    <source>
        <dbReference type="EMBL" id="GJN24882.1"/>
    </source>
</evidence>
<comment type="caution">
    <text evidence="2">The sequence shown here is derived from an EMBL/GenBank/DDBJ whole genome shotgun (WGS) entry which is preliminary data.</text>
</comment>
<reference evidence="2" key="2">
    <citation type="submission" date="2021-12" db="EMBL/GenBank/DDBJ databases">
        <title>Resequencing data analysis of finger millet.</title>
        <authorList>
            <person name="Hatakeyama M."/>
            <person name="Aluri S."/>
            <person name="Balachadran M.T."/>
            <person name="Sivarajan S.R."/>
            <person name="Poveda L."/>
            <person name="Shimizu-Inatsugi R."/>
            <person name="Schlapbach R."/>
            <person name="Sreeman S.M."/>
            <person name="Shimizu K.K."/>
        </authorList>
    </citation>
    <scope>NUCLEOTIDE SEQUENCE</scope>
</reference>
<dbReference type="Pfam" id="PF00646">
    <property type="entry name" value="F-box"/>
    <property type="match status" value="1"/>
</dbReference>
<accession>A0AAV5ER01</accession>
<dbReference type="InterPro" id="IPR036047">
    <property type="entry name" value="F-box-like_dom_sf"/>
</dbReference>
<dbReference type="AlphaFoldDB" id="A0AAV5ER01"/>
<evidence type="ECO:0000313" key="3">
    <source>
        <dbReference type="Proteomes" id="UP001054889"/>
    </source>
</evidence>
<dbReference type="SUPFAM" id="SSF81383">
    <property type="entry name" value="F-box domain"/>
    <property type="match status" value="1"/>
</dbReference>
<dbReference type="InterPro" id="IPR053781">
    <property type="entry name" value="F-box_AtFBL13-like"/>
</dbReference>
<name>A0AAV5ER01_ELECO</name>
<dbReference type="Gene3D" id="1.20.1280.50">
    <property type="match status" value="1"/>
</dbReference>
<reference evidence="2" key="1">
    <citation type="journal article" date="2018" name="DNA Res.">
        <title>Multiple hybrid de novo genome assembly of finger millet, an orphan allotetraploid crop.</title>
        <authorList>
            <person name="Hatakeyama M."/>
            <person name="Aluri S."/>
            <person name="Balachadran M.T."/>
            <person name="Sivarajan S.R."/>
            <person name="Patrignani A."/>
            <person name="Gruter S."/>
            <person name="Poveda L."/>
            <person name="Shimizu-Inatsugi R."/>
            <person name="Baeten J."/>
            <person name="Francoijs K.J."/>
            <person name="Nataraja K.N."/>
            <person name="Reddy Y.A.N."/>
            <person name="Phadnis S."/>
            <person name="Ravikumar R.L."/>
            <person name="Schlapbach R."/>
            <person name="Sreeman S.M."/>
            <person name="Shimizu K.K."/>
        </authorList>
    </citation>
    <scope>NUCLEOTIDE SEQUENCE</scope>
</reference>
<proteinExistence type="predicted"/>
<evidence type="ECO:0000259" key="1">
    <source>
        <dbReference type="PROSITE" id="PS50181"/>
    </source>
</evidence>
<sequence length="254" mass="28679">MTKAHGKGSSFAVCPCHSTRQTLDTLLRAYSRAHGKGSILFFPFIDLLPVSLSHEHSDPLLPGSADTSPRFDGMLRRKRSKNRAAAAPVEDEIDRLSALPDDALRRVLDLLPANEVMRTSVLAQRWRHLWKYTTVLRVRSEDERSGHVKELRVFVDHLLLLRSGAPLERYEFWFFGFDDEDVPRVNLWFRHVVMCKAQLATERKATGGHGTTFREARAVAAAVDSVDDITWPEFRYSSATDTVVCSTFSATYSG</sequence>
<organism evidence="2 3">
    <name type="scientific">Eleusine coracana subsp. coracana</name>
    <dbReference type="NCBI Taxonomy" id="191504"/>
    <lineage>
        <taxon>Eukaryota</taxon>
        <taxon>Viridiplantae</taxon>
        <taxon>Streptophyta</taxon>
        <taxon>Embryophyta</taxon>
        <taxon>Tracheophyta</taxon>
        <taxon>Spermatophyta</taxon>
        <taxon>Magnoliopsida</taxon>
        <taxon>Liliopsida</taxon>
        <taxon>Poales</taxon>
        <taxon>Poaceae</taxon>
        <taxon>PACMAD clade</taxon>
        <taxon>Chloridoideae</taxon>
        <taxon>Cynodonteae</taxon>
        <taxon>Eleusininae</taxon>
        <taxon>Eleusine</taxon>
    </lineage>
</organism>
<dbReference type="PROSITE" id="PS50181">
    <property type="entry name" value="FBOX"/>
    <property type="match status" value="1"/>
</dbReference>
<dbReference type="InterPro" id="IPR053197">
    <property type="entry name" value="F-box_SCFL_complex_component"/>
</dbReference>
<protein>
    <recommendedName>
        <fullName evidence="1">F-box domain-containing protein</fullName>
    </recommendedName>
</protein>
<dbReference type="CDD" id="cd22160">
    <property type="entry name" value="F-box_AtFBL13-like"/>
    <property type="match status" value="1"/>
</dbReference>
<dbReference type="PANTHER" id="PTHR34223:SF80">
    <property type="entry name" value="OS11G0205900 PROTEIN"/>
    <property type="match status" value="1"/>
</dbReference>
<dbReference type="Proteomes" id="UP001054889">
    <property type="component" value="Unassembled WGS sequence"/>
</dbReference>
<keyword evidence="3" id="KW-1185">Reference proteome</keyword>
<gene>
    <name evidence="2" type="primary">gb12653</name>
    <name evidence="2" type="ORF">PR202_gb12653</name>
</gene>